<dbReference type="Gene3D" id="3.40.50.1000">
    <property type="entry name" value="HAD superfamily/HAD-like"/>
    <property type="match status" value="1"/>
</dbReference>
<dbReference type="PANTHER" id="PTHR18901">
    <property type="entry name" value="2-DEOXYGLUCOSE-6-PHOSPHATE PHOSPHATASE 2"/>
    <property type="match status" value="1"/>
</dbReference>
<dbReference type="Pfam" id="PF13419">
    <property type="entry name" value="HAD_2"/>
    <property type="match status" value="1"/>
</dbReference>
<dbReference type="SUPFAM" id="SSF56784">
    <property type="entry name" value="HAD-like"/>
    <property type="match status" value="1"/>
</dbReference>
<protein>
    <submittedName>
        <fullName evidence="1">HAD family phosphatase</fullName>
    </submittedName>
</protein>
<gene>
    <name evidence="1" type="ORF">ENJ10_09800</name>
</gene>
<dbReference type="EMBL" id="DRLD01000270">
    <property type="protein sequence ID" value="HED10970.1"/>
    <property type="molecule type" value="Genomic_DNA"/>
</dbReference>
<evidence type="ECO:0000313" key="1">
    <source>
        <dbReference type="EMBL" id="HED10970.1"/>
    </source>
</evidence>
<dbReference type="InterPro" id="IPR023214">
    <property type="entry name" value="HAD_sf"/>
</dbReference>
<dbReference type="Proteomes" id="UP000886005">
    <property type="component" value="Unassembled WGS sequence"/>
</dbReference>
<dbReference type="NCBIfam" id="TIGR01509">
    <property type="entry name" value="HAD-SF-IA-v3"/>
    <property type="match status" value="1"/>
</dbReference>
<dbReference type="SFLD" id="SFLDS00003">
    <property type="entry name" value="Haloacid_Dehalogenase"/>
    <property type="match status" value="1"/>
</dbReference>
<dbReference type="InterPro" id="IPR023198">
    <property type="entry name" value="PGP-like_dom2"/>
</dbReference>
<reference evidence="1" key="1">
    <citation type="journal article" date="2020" name="mSystems">
        <title>Genome- and Community-Level Interaction Insights into Carbon Utilization and Element Cycling Functions of Hydrothermarchaeota in Hydrothermal Sediment.</title>
        <authorList>
            <person name="Zhou Z."/>
            <person name="Liu Y."/>
            <person name="Xu W."/>
            <person name="Pan J."/>
            <person name="Luo Z.H."/>
            <person name="Li M."/>
        </authorList>
    </citation>
    <scope>NUCLEOTIDE SEQUENCE [LARGE SCALE GENOMIC DNA]</scope>
    <source>
        <strain evidence="1">HyVt-456</strain>
    </source>
</reference>
<organism evidence="1">
    <name type="scientific">Caldithrix abyssi</name>
    <dbReference type="NCBI Taxonomy" id="187145"/>
    <lineage>
        <taxon>Bacteria</taxon>
        <taxon>Pseudomonadati</taxon>
        <taxon>Calditrichota</taxon>
        <taxon>Calditrichia</taxon>
        <taxon>Calditrichales</taxon>
        <taxon>Calditrichaceae</taxon>
        <taxon>Caldithrix</taxon>
    </lineage>
</organism>
<dbReference type="AlphaFoldDB" id="A0A7V1LN09"/>
<name>A0A7V1LN09_CALAY</name>
<dbReference type="InterPro" id="IPR036412">
    <property type="entry name" value="HAD-like_sf"/>
</dbReference>
<dbReference type="InterPro" id="IPR006439">
    <property type="entry name" value="HAD-SF_hydro_IA"/>
</dbReference>
<dbReference type="SFLD" id="SFLDG01129">
    <property type="entry name" value="C1.5:_HAD__Beta-PGM__Phosphata"/>
    <property type="match status" value="1"/>
</dbReference>
<dbReference type="Gene3D" id="1.10.150.240">
    <property type="entry name" value="Putative phosphatase, domain 2"/>
    <property type="match status" value="1"/>
</dbReference>
<dbReference type="PANTHER" id="PTHR18901:SF38">
    <property type="entry name" value="PSEUDOURIDINE-5'-PHOSPHATASE"/>
    <property type="match status" value="1"/>
</dbReference>
<comment type="caution">
    <text evidence="1">The sequence shown here is derived from an EMBL/GenBank/DDBJ whole genome shotgun (WGS) entry which is preliminary data.</text>
</comment>
<dbReference type="InterPro" id="IPR041492">
    <property type="entry name" value="HAD_2"/>
</dbReference>
<sequence>MPIPFEMLEAIIFDMDGVLVDTEPVHMQAFVSFLALYDIHVPQETLWSFIGHSVQENMRVLKARYKVLAGITVAEAVKKRDALYLQLLEKSTLGLNDGIADLIDYALNNGLALGLATSSDTSHWQAVARVIKRNDGVDLHKVFEAVSCGDEVEKRKPHPGLYRRACAGLGMTPSEKIVAIEDSPAGIASANAAGLSSIALLTPYVPEKQMSAADMAVREIAEITERLLQ</sequence>
<accession>A0A7V1LN09</accession>
<proteinExistence type="predicted"/>